<dbReference type="EMBL" id="OX465078">
    <property type="protein sequence ID" value="CAI9270635.1"/>
    <property type="molecule type" value="Genomic_DNA"/>
</dbReference>
<dbReference type="Proteomes" id="UP001177003">
    <property type="component" value="Chromosome 2"/>
</dbReference>
<accession>A0AA35VFA8</accession>
<dbReference type="PANTHER" id="PTHR23272:SF190">
    <property type="entry name" value="ZINC FINGER, BED-TYPE-RELATED"/>
    <property type="match status" value="1"/>
</dbReference>
<keyword evidence="3" id="KW-1185">Reference proteome</keyword>
<evidence type="ECO:0000259" key="1">
    <source>
        <dbReference type="Pfam" id="PF05699"/>
    </source>
</evidence>
<proteinExistence type="predicted"/>
<feature type="domain" description="HAT C-terminal dimerisation" evidence="1">
    <location>
        <begin position="4"/>
        <end position="72"/>
    </location>
</feature>
<dbReference type="PANTHER" id="PTHR23272">
    <property type="entry name" value="BED FINGER-RELATED"/>
    <property type="match status" value="1"/>
</dbReference>
<dbReference type="GO" id="GO:0046983">
    <property type="term" value="F:protein dimerization activity"/>
    <property type="evidence" value="ECO:0007669"/>
    <property type="project" value="InterPro"/>
</dbReference>
<protein>
    <recommendedName>
        <fullName evidence="1">HAT C-terminal dimerisation domain-containing protein</fullName>
    </recommendedName>
</protein>
<evidence type="ECO:0000313" key="3">
    <source>
        <dbReference type="Proteomes" id="UP001177003"/>
    </source>
</evidence>
<organism evidence="2 3">
    <name type="scientific">Lactuca saligna</name>
    <name type="common">Willowleaf lettuce</name>
    <dbReference type="NCBI Taxonomy" id="75948"/>
    <lineage>
        <taxon>Eukaryota</taxon>
        <taxon>Viridiplantae</taxon>
        <taxon>Streptophyta</taxon>
        <taxon>Embryophyta</taxon>
        <taxon>Tracheophyta</taxon>
        <taxon>Spermatophyta</taxon>
        <taxon>Magnoliopsida</taxon>
        <taxon>eudicotyledons</taxon>
        <taxon>Gunneridae</taxon>
        <taxon>Pentapetalae</taxon>
        <taxon>asterids</taxon>
        <taxon>campanulids</taxon>
        <taxon>Asterales</taxon>
        <taxon>Asteraceae</taxon>
        <taxon>Cichorioideae</taxon>
        <taxon>Cichorieae</taxon>
        <taxon>Lactucinae</taxon>
        <taxon>Lactuca</taxon>
    </lineage>
</organism>
<name>A0AA35VFA8_LACSI</name>
<dbReference type="Pfam" id="PF05699">
    <property type="entry name" value="Dimer_Tnp_hAT"/>
    <property type="match status" value="1"/>
</dbReference>
<dbReference type="InterPro" id="IPR008906">
    <property type="entry name" value="HATC_C_dom"/>
</dbReference>
<evidence type="ECO:0000313" key="2">
    <source>
        <dbReference type="EMBL" id="CAI9270635.1"/>
    </source>
</evidence>
<dbReference type="InterPro" id="IPR012337">
    <property type="entry name" value="RNaseH-like_sf"/>
</dbReference>
<dbReference type="SUPFAM" id="SSF53098">
    <property type="entry name" value="Ribonuclease H-like"/>
    <property type="match status" value="1"/>
</dbReference>
<dbReference type="AlphaFoldDB" id="A0AA35VFA8"/>
<gene>
    <name evidence="2" type="ORF">LSALG_LOCUS10937</name>
</gene>
<reference evidence="2" key="1">
    <citation type="submission" date="2023-04" db="EMBL/GenBank/DDBJ databases">
        <authorList>
            <person name="Vijverberg K."/>
            <person name="Xiong W."/>
            <person name="Schranz E."/>
        </authorList>
    </citation>
    <scope>NUCLEOTIDE SEQUENCE</scope>
</reference>
<sequence>MKGDNFDLLSWWNLNWGKYPILSQIAKDVLGMPISTVSSESAFSTGGRVIDKFRSSLIPKTVEALICTQNWLRSTPSDLQEMTIHGLQLQELMMNLEKLEIGTGLWSGPVFSGPSSCSGLGSTRSGGAFEVYSVTNSPTLSSSSDRRRLHSAHFSLSHFAPAAILTGIITFVLKRLIEDS</sequence>